<dbReference type="EMBL" id="FN667742">
    <property type="protein sequence ID" value="CBJ90950.1"/>
    <property type="molecule type" value="Genomic_DNA"/>
</dbReference>
<reference evidence="1 2" key="1">
    <citation type="journal article" date="2011" name="PLoS ONE">
        <title>The entomopathogenic bacterial endosymbionts xenorhabdus and photorhabdus: convergent lifestyles from divergent genomes.</title>
        <authorList>
            <person name="Chaston J.M."/>
            <person name="Suen G."/>
            <person name="Tucker S.L."/>
            <person name="Andersen A.W."/>
            <person name="Bhasin A."/>
            <person name="Bode E."/>
            <person name="Bode H.B."/>
            <person name="Brachmann A.O."/>
            <person name="Cowles C.E."/>
            <person name="Cowles K.N."/>
            <person name="Darby C."/>
            <person name="de Leon L."/>
            <person name="Drace K."/>
            <person name="Du Z."/>
            <person name="Givaudan A."/>
            <person name="Herbert Tran E.E."/>
            <person name="Jewell K.A."/>
            <person name="Knack J.J."/>
            <person name="Krasomil-Osterfeld K.C."/>
            <person name="Kukor R."/>
            <person name="Lanois A."/>
            <person name="Latreille P."/>
            <person name="Leimgruber N.K."/>
            <person name="Lipke C.M."/>
            <person name="Liu R."/>
            <person name="Lu X."/>
            <person name="Martens E.C."/>
            <person name="Marri P.R."/>
            <person name="Medigue C."/>
            <person name="Menard M.L."/>
            <person name="Miller N.M."/>
            <person name="Morales-Soto N."/>
            <person name="Norton S."/>
            <person name="Ogier J.C."/>
            <person name="Orchard S.S."/>
            <person name="Park D."/>
            <person name="Park Y."/>
            <person name="Qurollo B.A."/>
            <person name="Sugar D.R."/>
            <person name="Richards G.R."/>
            <person name="Rouy Z."/>
            <person name="Slominski B."/>
            <person name="Slominski K."/>
            <person name="Snyder H."/>
            <person name="Tjaden B.C."/>
            <person name="van der Hoeven R."/>
            <person name="Welch R.D."/>
            <person name="Wheeler C."/>
            <person name="Xiang B."/>
            <person name="Barbazuk B."/>
            <person name="Gaudriault S."/>
            <person name="Goodner B."/>
            <person name="Slater S.C."/>
            <person name="Forst S."/>
            <person name="Goldman B.S."/>
            <person name="Goodrich-Blair H."/>
        </authorList>
    </citation>
    <scope>NUCLEOTIDE SEQUENCE [LARGE SCALE GENOMIC DNA]</scope>
    <source>
        <strain evidence="2">ATCC 19061 / DSM 3370 / CCUG 14189 / LMG 1036 / NCIMB 9965 / AN6</strain>
    </source>
</reference>
<accession>D3VJ93</accession>
<dbReference type="STRING" id="406817.XNC1_2896"/>
<proteinExistence type="predicted"/>
<protein>
    <submittedName>
        <fullName evidence="1">Uncharacterized protein</fullName>
    </submittedName>
</protein>
<dbReference type="GeneID" id="24903540"/>
<dbReference type="RefSeq" id="WP_013184693.1">
    <property type="nucleotide sequence ID" value="NC_014228.1"/>
</dbReference>
<evidence type="ECO:0000313" key="1">
    <source>
        <dbReference type="EMBL" id="CBJ90950.1"/>
    </source>
</evidence>
<dbReference type="Proteomes" id="UP000008075">
    <property type="component" value="Chromosome"/>
</dbReference>
<keyword evidence="2" id="KW-1185">Reference proteome</keyword>
<name>D3VJ93_XENNA</name>
<gene>
    <name evidence="1" type="ordered locus">XNC1_2896</name>
</gene>
<evidence type="ECO:0000313" key="2">
    <source>
        <dbReference type="Proteomes" id="UP000008075"/>
    </source>
</evidence>
<dbReference type="AlphaFoldDB" id="D3VJ93"/>
<organism evidence="1 2">
    <name type="scientific">Xenorhabdus nematophila (strain ATCC 19061 / DSM 3370 / CCUG 14189 / LMG 1036 / NCIMB 9965 / AN6)</name>
    <dbReference type="NCBI Taxonomy" id="406817"/>
    <lineage>
        <taxon>Bacteria</taxon>
        <taxon>Pseudomonadati</taxon>
        <taxon>Pseudomonadota</taxon>
        <taxon>Gammaproteobacteria</taxon>
        <taxon>Enterobacterales</taxon>
        <taxon>Morganellaceae</taxon>
        <taxon>Xenorhabdus</taxon>
    </lineage>
</organism>
<sequence>MNFKKTEILEAIKIEEMNSFYPLKMGENVKAETFSKLIALVEESTRLFKNEEFIPKSLLREIHLLSVGISCENYRLQNKELEDVASRLMSCFNMLFFASSVDDEKSEGPRII</sequence>
<dbReference type="KEGG" id="xne:XNC1_2896"/>
<dbReference type="HOGENOM" id="CLU_2144902_0_0_6"/>